<evidence type="ECO:0000313" key="2">
    <source>
        <dbReference type="EMBL" id="PSR71492.1"/>
    </source>
</evidence>
<dbReference type="OrthoDB" id="2802139at2759"/>
<protein>
    <submittedName>
        <fullName evidence="2">Uncharacterized protein</fullName>
    </submittedName>
</protein>
<accession>A0A2R6NHM8</accession>
<proteinExistence type="predicted"/>
<dbReference type="AlphaFoldDB" id="A0A2R6NHM8"/>
<dbReference type="Proteomes" id="UP000186601">
    <property type="component" value="Unassembled WGS sequence"/>
</dbReference>
<dbReference type="EMBL" id="MLYV02001281">
    <property type="protein sequence ID" value="PSR71492.1"/>
    <property type="molecule type" value="Genomic_DNA"/>
</dbReference>
<sequence length="358" mass="40204">MTLEKLEDDISEGILGSGKLSQWRAEEAEWLTKVVNQETHKTLDNPYEPKKETRLTQKQALAEIGAAMLSSSVVSAGLLGVLEEGIGLQEARSIMLLELDVGANSDVSMKTLQDLRSNWERDVESWRGRDAIYLTPLVQEAVKALDERSRTTALQSGAERGSLEAFTNGAADPDSSDDEKANRPTSEPASESKRKRGMSGRKPEKARPAMASELLAMRIDLPSSLHPIIRKHPAMKAAVDMEMGLREHQATGYCQTVLRGGVHWFRCNALKTRWSEQSELLPEEMRRTVRFFEYHKAEWRNKAEAEDARDMPGNAAYARRQVHDYERFLDGCRRAFEDVPGVDVDVLIASPTNMYDVE</sequence>
<name>A0A2R6NHM8_9APHY</name>
<organism evidence="2 3">
    <name type="scientific">Hermanssonia centrifuga</name>
    <dbReference type="NCBI Taxonomy" id="98765"/>
    <lineage>
        <taxon>Eukaryota</taxon>
        <taxon>Fungi</taxon>
        <taxon>Dikarya</taxon>
        <taxon>Basidiomycota</taxon>
        <taxon>Agaricomycotina</taxon>
        <taxon>Agaricomycetes</taxon>
        <taxon>Polyporales</taxon>
        <taxon>Meruliaceae</taxon>
        <taxon>Hermanssonia</taxon>
    </lineage>
</organism>
<feature type="region of interest" description="Disordered" evidence="1">
    <location>
        <begin position="153"/>
        <end position="208"/>
    </location>
</feature>
<comment type="caution">
    <text evidence="2">The sequence shown here is derived from an EMBL/GenBank/DDBJ whole genome shotgun (WGS) entry which is preliminary data.</text>
</comment>
<keyword evidence="3" id="KW-1185">Reference proteome</keyword>
<reference evidence="2 3" key="1">
    <citation type="submission" date="2018-02" db="EMBL/GenBank/DDBJ databases">
        <title>Genome sequence of the basidiomycete white-rot fungus Phlebia centrifuga.</title>
        <authorList>
            <person name="Granchi Z."/>
            <person name="Peng M."/>
            <person name="de Vries R.P."/>
            <person name="Hilden K."/>
            <person name="Makela M.R."/>
            <person name="Grigoriev I."/>
            <person name="Riley R."/>
        </authorList>
    </citation>
    <scope>NUCLEOTIDE SEQUENCE [LARGE SCALE GENOMIC DNA]</scope>
    <source>
        <strain evidence="2 3">FBCC195</strain>
    </source>
</reference>
<evidence type="ECO:0000256" key="1">
    <source>
        <dbReference type="SAM" id="MobiDB-lite"/>
    </source>
</evidence>
<evidence type="ECO:0000313" key="3">
    <source>
        <dbReference type="Proteomes" id="UP000186601"/>
    </source>
</evidence>
<gene>
    <name evidence="2" type="ORF">PHLCEN_2v12632</name>
</gene>